<dbReference type="InterPro" id="IPR002937">
    <property type="entry name" value="Amino_oxidase"/>
</dbReference>
<evidence type="ECO:0000259" key="1">
    <source>
        <dbReference type="Pfam" id="PF01593"/>
    </source>
</evidence>
<evidence type="ECO:0000313" key="3">
    <source>
        <dbReference type="Proteomes" id="UP001611383"/>
    </source>
</evidence>
<sequence>MSAPVVVIGAGPSGLAAAHALLRAGKRVVVLEAAEQVGGLSGSFDFAGFKVDYGPHRLHQAAGPEVLELYRLALGGALHVRARSGMVHVGGRQLPYPLSLLGIARGLGLAEVARHGLSAVMARLRPPEGSHFGAEAARRLGRHAARVLYEPAARKVWGLPPEELDASLGRARVQKGGPLAVVRAALGRGGASAGRRYFYPAAGFGSLAEGLAEGIRRAGGEVRCGAAAEGLVLERGRVRAVSVAGRELPAESVVATVPLPLLCDWVGRHEVAEGLGYRALTLLYLLLAKERGTSRDVHYFADEHLPANRLFEARNFLGGEGPAGQTVVGFDLPCAVGDAIWSASPEELTERVRPALERTGLAGVELLGARVRRMASAYPLYRRGFAAVRARALNALSEVNGLYPLGRNALFVHDNVHHACAAGLAVGRLVAEGASSRDWRGRQKPFLETQIED</sequence>
<proteinExistence type="predicted"/>
<dbReference type="SUPFAM" id="SSF51905">
    <property type="entry name" value="FAD/NAD(P)-binding domain"/>
    <property type="match status" value="1"/>
</dbReference>
<evidence type="ECO:0000313" key="2">
    <source>
        <dbReference type="EMBL" id="WNG47772.1"/>
    </source>
</evidence>
<organism evidence="2 3">
    <name type="scientific">Archangium minus</name>
    <dbReference type="NCBI Taxonomy" id="83450"/>
    <lineage>
        <taxon>Bacteria</taxon>
        <taxon>Pseudomonadati</taxon>
        <taxon>Myxococcota</taxon>
        <taxon>Myxococcia</taxon>
        <taxon>Myxococcales</taxon>
        <taxon>Cystobacterineae</taxon>
        <taxon>Archangiaceae</taxon>
        <taxon>Archangium</taxon>
    </lineage>
</organism>
<reference evidence="2 3" key="1">
    <citation type="submission" date="2019-08" db="EMBL/GenBank/DDBJ databases">
        <title>Archangium and Cystobacter genomes.</title>
        <authorList>
            <person name="Chen I.-C.K."/>
            <person name="Wielgoss S."/>
        </authorList>
    </citation>
    <scope>NUCLEOTIDE SEQUENCE [LARGE SCALE GENOMIC DNA]</scope>
    <source>
        <strain evidence="2 3">Cbm 6</strain>
    </source>
</reference>
<dbReference type="PRINTS" id="PR00419">
    <property type="entry name" value="ADXRDTASE"/>
</dbReference>
<dbReference type="Gene3D" id="3.50.50.60">
    <property type="entry name" value="FAD/NAD(P)-binding domain"/>
    <property type="match status" value="1"/>
</dbReference>
<name>A0ABY9WXA5_9BACT</name>
<dbReference type="PANTHER" id="PTHR21197:SF0">
    <property type="entry name" value="UDP-GALACTOPYRANOSE MUTASE"/>
    <property type="match status" value="1"/>
</dbReference>
<accession>A0ABY9WXA5</accession>
<dbReference type="RefSeq" id="WP_395804492.1">
    <property type="nucleotide sequence ID" value="NZ_CP043494.1"/>
</dbReference>
<keyword evidence="3" id="KW-1185">Reference proteome</keyword>
<dbReference type="EMBL" id="CP043494">
    <property type="protein sequence ID" value="WNG47772.1"/>
    <property type="molecule type" value="Genomic_DNA"/>
</dbReference>
<feature type="domain" description="Amine oxidase" evidence="1">
    <location>
        <begin position="13"/>
        <end position="357"/>
    </location>
</feature>
<gene>
    <name evidence="2" type="ORF">F0U60_29310</name>
</gene>
<dbReference type="Proteomes" id="UP001611383">
    <property type="component" value="Chromosome"/>
</dbReference>
<dbReference type="Pfam" id="PF01593">
    <property type="entry name" value="Amino_oxidase"/>
    <property type="match status" value="1"/>
</dbReference>
<protein>
    <submittedName>
        <fullName evidence="2">FAD-dependent oxidoreductase</fullName>
    </submittedName>
</protein>
<dbReference type="InterPro" id="IPR036188">
    <property type="entry name" value="FAD/NAD-bd_sf"/>
</dbReference>
<dbReference type="PANTHER" id="PTHR21197">
    <property type="entry name" value="UDP-GALACTOPYRANOSE MUTASE"/>
    <property type="match status" value="1"/>
</dbReference>